<dbReference type="GO" id="GO:0005737">
    <property type="term" value="C:cytoplasm"/>
    <property type="evidence" value="ECO:0007669"/>
    <property type="project" value="TreeGrafter"/>
</dbReference>
<evidence type="ECO:0000313" key="3">
    <source>
        <dbReference type="Proteomes" id="UP000293300"/>
    </source>
</evidence>
<dbReference type="RefSeq" id="WP_131474962.1">
    <property type="nucleotide sequence ID" value="NZ_SJPE01000001.1"/>
</dbReference>
<name>A0A4Q9Z4W8_9FLAO</name>
<keyword evidence="3" id="KW-1185">Reference proteome</keyword>
<dbReference type="InterPro" id="IPR051783">
    <property type="entry name" value="NAD(P)-dependent_oxidoreduct"/>
</dbReference>
<evidence type="ECO:0000259" key="1">
    <source>
        <dbReference type="Pfam" id="PF13460"/>
    </source>
</evidence>
<dbReference type="PANTHER" id="PTHR48079">
    <property type="entry name" value="PROTEIN YEEZ"/>
    <property type="match status" value="1"/>
</dbReference>
<gene>
    <name evidence="2" type="ORF">EZL74_02260</name>
</gene>
<dbReference type="Proteomes" id="UP000293300">
    <property type="component" value="Unassembled WGS sequence"/>
</dbReference>
<dbReference type="SUPFAM" id="SSF51735">
    <property type="entry name" value="NAD(P)-binding Rossmann-fold domains"/>
    <property type="match status" value="1"/>
</dbReference>
<dbReference type="InterPro" id="IPR036291">
    <property type="entry name" value="NAD(P)-bd_dom_sf"/>
</dbReference>
<dbReference type="Pfam" id="PF13460">
    <property type="entry name" value="NAD_binding_10"/>
    <property type="match status" value="1"/>
</dbReference>
<dbReference type="OrthoDB" id="751203at2"/>
<dbReference type="PANTHER" id="PTHR48079:SF6">
    <property type="entry name" value="NAD(P)-BINDING DOMAIN-CONTAINING PROTEIN-RELATED"/>
    <property type="match status" value="1"/>
</dbReference>
<feature type="domain" description="NAD(P)-binding" evidence="1">
    <location>
        <begin position="10"/>
        <end position="180"/>
    </location>
</feature>
<dbReference type="InterPro" id="IPR016040">
    <property type="entry name" value="NAD(P)-bd_dom"/>
</dbReference>
<reference evidence="2 3" key="1">
    <citation type="submission" date="2019-02" db="EMBL/GenBank/DDBJ databases">
        <title>Flavobacterium sp. RD-2-33 isolated from forest soil.</title>
        <authorList>
            <person name="Chaudhary D.K."/>
        </authorList>
    </citation>
    <scope>NUCLEOTIDE SEQUENCE [LARGE SCALE GENOMIC DNA]</scope>
    <source>
        <strain evidence="2 3">RD-2-33</strain>
    </source>
</reference>
<comment type="caution">
    <text evidence="2">The sequence shown here is derived from an EMBL/GenBank/DDBJ whole genome shotgun (WGS) entry which is preliminary data.</text>
</comment>
<organism evidence="2 3">
    <name type="scientific">Flavobacterium silvisoli</name>
    <dbReference type="NCBI Taxonomy" id="2529433"/>
    <lineage>
        <taxon>Bacteria</taxon>
        <taxon>Pseudomonadati</taxon>
        <taxon>Bacteroidota</taxon>
        <taxon>Flavobacteriia</taxon>
        <taxon>Flavobacteriales</taxon>
        <taxon>Flavobacteriaceae</taxon>
        <taxon>Flavobacterium</taxon>
    </lineage>
</organism>
<evidence type="ECO:0000313" key="2">
    <source>
        <dbReference type="EMBL" id="TBX71352.1"/>
    </source>
</evidence>
<proteinExistence type="predicted"/>
<dbReference type="Gene3D" id="3.40.50.720">
    <property type="entry name" value="NAD(P)-binding Rossmann-like Domain"/>
    <property type="match status" value="1"/>
</dbReference>
<dbReference type="GO" id="GO:0004029">
    <property type="term" value="F:aldehyde dehydrogenase (NAD+) activity"/>
    <property type="evidence" value="ECO:0007669"/>
    <property type="project" value="TreeGrafter"/>
</dbReference>
<dbReference type="EMBL" id="SJPE01000001">
    <property type="protein sequence ID" value="TBX71352.1"/>
    <property type="molecule type" value="Genomic_DNA"/>
</dbReference>
<sequence length="267" mass="29605">MKQISILGCGWLGLPLAKSLLKKGFSIKGSTTSVAKIPVLEAAGIKAFQIEVKESMIEGAIQSLLDQSEILIIDIPPKLRGLAAENFVKKMENLTSFIEQSSVEKVIFVSSTAVYPDDNNIVTEETQPKPDTESGRQLLETELLLHRNSNFKTTVVRFGGLIGEDRHPVHFLSGQDNIENPEAPINLIHLEDCIGIIESIIEEKCWGQTFNAVAPFHPTRKYYYTQKALELGLPLPGFSENRISAGKIIQGNLIESELNYTFKKPNL</sequence>
<accession>A0A4Q9Z4W8</accession>
<protein>
    <submittedName>
        <fullName evidence="2">SDR family NAD(P)-dependent oxidoreductase</fullName>
    </submittedName>
</protein>
<dbReference type="AlphaFoldDB" id="A0A4Q9Z4W8"/>